<feature type="coiled-coil region" evidence="1">
    <location>
        <begin position="2"/>
        <end position="29"/>
    </location>
</feature>
<dbReference type="SUPFAM" id="SSF48452">
    <property type="entry name" value="TPR-like"/>
    <property type="match status" value="3"/>
</dbReference>
<keyword evidence="1" id="KW-0175">Coiled coil</keyword>
<dbReference type="Pfam" id="PF12770">
    <property type="entry name" value="CHAT"/>
    <property type="match status" value="1"/>
</dbReference>
<evidence type="ECO:0000259" key="3">
    <source>
        <dbReference type="Pfam" id="PF12770"/>
    </source>
</evidence>
<dbReference type="EMBL" id="KN837106">
    <property type="protein sequence ID" value="KIJ46697.1"/>
    <property type="molecule type" value="Genomic_DNA"/>
</dbReference>
<feature type="region of interest" description="Disordered" evidence="2">
    <location>
        <begin position="32"/>
        <end position="62"/>
    </location>
</feature>
<keyword evidence="5" id="KW-1185">Reference proteome</keyword>
<organism evidence="4 5">
    <name type="scientific">Sphaerobolus stellatus (strain SS14)</name>
    <dbReference type="NCBI Taxonomy" id="990650"/>
    <lineage>
        <taxon>Eukaryota</taxon>
        <taxon>Fungi</taxon>
        <taxon>Dikarya</taxon>
        <taxon>Basidiomycota</taxon>
        <taxon>Agaricomycotina</taxon>
        <taxon>Agaricomycetes</taxon>
        <taxon>Phallomycetidae</taxon>
        <taxon>Geastrales</taxon>
        <taxon>Sphaerobolaceae</taxon>
        <taxon>Sphaerobolus</taxon>
    </lineage>
</organism>
<evidence type="ECO:0000256" key="1">
    <source>
        <dbReference type="SAM" id="Coils"/>
    </source>
</evidence>
<dbReference type="PANTHER" id="PTHR19959:SF119">
    <property type="entry name" value="FUNGAL LIPASE-LIKE DOMAIN-CONTAINING PROTEIN"/>
    <property type="match status" value="1"/>
</dbReference>
<accession>A0A0C9W3Q1</accession>
<feature type="domain" description="CHAT" evidence="3">
    <location>
        <begin position="1110"/>
        <end position="1394"/>
    </location>
</feature>
<gene>
    <name evidence="4" type="ORF">M422DRAFT_249861</name>
</gene>
<dbReference type="OrthoDB" id="3169018at2759"/>
<sequence length="1395" mass="153558">MTQNASRGIKQIEDQIEEVQELLDNSTLEAFEKDPPAAKFSTVSAAAQLPTPHGPLPRSQDDHDNQLKMGTLLQEQSKALISENSAPQSAELHPVMQSISSDEDQYRSKTIADLKQTVNLTPDHDPKKATLLNTLGNTLYERFNHNGDILDLVDAVTNLQQAVNHTSDNNNVKLEHLNDLAKTLNRRFGIFGWLGDIDKAIAAMQQAVNIIPNGHADKAGCLNNLGISLLARFERVGDQNDIDKAIATQQEAVDITPEGYAGKANHLTNLGNSLSSRFERFNQVVDIDKAITVQQKALNLTPKGHAEEATRLTKLGNSFLFRFQRLGELCDIKNAIAAQHQAVNLTPDGHPEKASHLNNLANCFLYRFDHLGDLVDLNKAVAVHQEVVNITTSDNPARAQRLTNLGNSFLHQFKQCGDLSNINKAIAAYQDAVDLTHNDHAQKAGYLNNLGNAFRCLFERLDDIVYIEKAIAAQQQAVNVTPHDHADKAMYLNNLGISICCQFYRLGKLTDIDKTIATHQEAVSLVPDDHPDKAEYLSNLGISFRDRFHHIGELNDINKAISAQEKAVNLTPDGHLEKARRLSYLGTSFRYRFERLGDLSDIDKAIATQQEGVNLTPEGFADKAGRLSNLGASFYTRAQRLGELSDIEMAIATNQEAVNLIPDGHAAKAKYLTNLGNSHIYRFRQFGEVHDINSAISAYQEAVDITPDDHAQKAGYLSNLGNCFITCFDKLGGFPNIEKAITLQQQAVNLTPDGNAGKAARLTNLGISFVYRFQQLGEVFDIDKAIDILQQAVNLTPDGHFNKAIHLIDLGLSFRNRFGRLHEPESLASAITAYSEAVKNYESPPLTRYNAALDWASLASVNGHTSSALDAYSVLLEIIPQRAWLGQKVARRYEELSSIGSIINAAVATAISMGHLTLALEWLEEGRSIVWGQINTLRTPIADLMHKDPSLAEKLQKAANALENAGISTTQPSMQNIDSQVPHMTAEQEAQTHRALAAEYNLLIKKIRSLEGFKNFLQPKKVADLIHASKNGPVVAINVHESRCDALIIHSYNTSGPIIHVPLPAFSDKQAMMLLSQLNSILKAPNINSTRKLVIAEIDNQTPGEIFQSILSNLWSWVVQPILLKIKDIAISLGDSLLHITWCATGPLAFLPLHAAGNYGTEGGVKIFDYIVSSYTPTLSSLLIPPPRHMEALPKILVVSQPNTPGEHPLSGTIMEVKAIMKHNTKNTLHLSSEQATVSKVLQEMSQNEWVHLACHGIQNIKHPLKSAFALYDGKLELEALMKTTFKDAQLAFLSACETATGDENLPEEAIHLAAGMLTAGFPSVIATMWSIGDKDAPIVAEAFYSNLLRSKRNCGQKDSQLRAAYALHEAVKELREKVGEKSFIKWVPFVHFGL</sequence>
<evidence type="ECO:0000313" key="4">
    <source>
        <dbReference type="EMBL" id="KIJ46697.1"/>
    </source>
</evidence>
<dbReference type="PANTHER" id="PTHR19959">
    <property type="entry name" value="KINESIN LIGHT CHAIN"/>
    <property type="match status" value="1"/>
</dbReference>
<dbReference type="HOGENOM" id="CLU_001305_0_1_1"/>
<protein>
    <recommendedName>
        <fullName evidence="3">CHAT domain-containing protein</fullName>
    </recommendedName>
</protein>
<evidence type="ECO:0000313" key="5">
    <source>
        <dbReference type="Proteomes" id="UP000054279"/>
    </source>
</evidence>
<evidence type="ECO:0000256" key="2">
    <source>
        <dbReference type="SAM" id="MobiDB-lite"/>
    </source>
</evidence>
<reference evidence="4 5" key="1">
    <citation type="submission" date="2014-06" db="EMBL/GenBank/DDBJ databases">
        <title>Evolutionary Origins and Diversification of the Mycorrhizal Mutualists.</title>
        <authorList>
            <consortium name="DOE Joint Genome Institute"/>
            <consortium name="Mycorrhizal Genomics Consortium"/>
            <person name="Kohler A."/>
            <person name="Kuo A."/>
            <person name="Nagy L.G."/>
            <person name="Floudas D."/>
            <person name="Copeland A."/>
            <person name="Barry K.W."/>
            <person name="Cichocki N."/>
            <person name="Veneault-Fourrey C."/>
            <person name="LaButti K."/>
            <person name="Lindquist E.A."/>
            <person name="Lipzen A."/>
            <person name="Lundell T."/>
            <person name="Morin E."/>
            <person name="Murat C."/>
            <person name="Riley R."/>
            <person name="Ohm R."/>
            <person name="Sun H."/>
            <person name="Tunlid A."/>
            <person name="Henrissat B."/>
            <person name="Grigoriev I.V."/>
            <person name="Hibbett D.S."/>
            <person name="Martin F."/>
        </authorList>
    </citation>
    <scope>NUCLEOTIDE SEQUENCE [LARGE SCALE GENOMIC DNA]</scope>
    <source>
        <strain evidence="4 5">SS14</strain>
    </source>
</reference>
<dbReference type="Gene3D" id="1.25.40.10">
    <property type="entry name" value="Tetratricopeptide repeat domain"/>
    <property type="match status" value="5"/>
</dbReference>
<dbReference type="Proteomes" id="UP000054279">
    <property type="component" value="Unassembled WGS sequence"/>
</dbReference>
<name>A0A0C9W3Q1_SPHS4</name>
<dbReference type="InterPro" id="IPR011990">
    <property type="entry name" value="TPR-like_helical_dom_sf"/>
</dbReference>
<dbReference type="InterPro" id="IPR024983">
    <property type="entry name" value="CHAT_dom"/>
</dbReference>
<proteinExistence type="predicted"/>